<keyword evidence="1" id="KW-0472">Membrane</keyword>
<sequence length="268" mass="30374">MKVYRNLTEIKKKETLGRRFSLAGLAVLLIGFLTSLVPTWYPPDQPIQPGFAGFLQLYWAWISFAALAVGFMLASIGSYYINRYARRRWPGSRFFERPDEVLERNMKGFDDRYSFFAMSLPANYVLTGPHGITVFAVRSDKGKVIVDGDRWREPFSFWRIFTVFSREGVGNPSQDLEEQKQKIRQLLEQASDGDGTNSLAATPVDGAAVFLNQAIVLELNNPVVPVLRGDEIKEHIRARAKEVKLSNATIRALNDFLVKHAVYQPAPE</sequence>
<keyword evidence="1" id="KW-1133">Transmembrane helix</keyword>
<keyword evidence="1" id="KW-0812">Transmembrane</keyword>
<name>A0A7C1JIG9_9CHLR</name>
<feature type="transmembrane region" description="Helical" evidence="1">
    <location>
        <begin position="20"/>
        <end position="38"/>
    </location>
</feature>
<gene>
    <name evidence="2" type="ORF">ENQ20_12365</name>
</gene>
<organism evidence="2">
    <name type="scientific">Caldilinea aerophila</name>
    <dbReference type="NCBI Taxonomy" id="133453"/>
    <lineage>
        <taxon>Bacteria</taxon>
        <taxon>Bacillati</taxon>
        <taxon>Chloroflexota</taxon>
        <taxon>Caldilineae</taxon>
        <taxon>Caldilineales</taxon>
        <taxon>Caldilineaceae</taxon>
        <taxon>Caldilinea</taxon>
    </lineage>
</organism>
<evidence type="ECO:0000256" key="1">
    <source>
        <dbReference type="SAM" id="Phobius"/>
    </source>
</evidence>
<evidence type="ECO:0008006" key="3">
    <source>
        <dbReference type="Google" id="ProtNLM"/>
    </source>
</evidence>
<reference evidence="2" key="1">
    <citation type="journal article" date="2020" name="mSystems">
        <title>Genome- and Community-Level Interaction Insights into Carbon Utilization and Element Cycling Functions of Hydrothermarchaeota in Hydrothermal Sediment.</title>
        <authorList>
            <person name="Zhou Z."/>
            <person name="Liu Y."/>
            <person name="Xu W."/>
            <person name="Pan J."/>
            <person name="Luo Z.H."/>
            <person name="Li M."/>
        </authorList>
    </citation>
    <scope>NUCLEOTIDE SEQUENCE [LARGE SCALE GENOMIC DNA]</scope>
    <source>
        <strain evidence="2">SpSt-289</strain>
    </source>
</reference>
<feature type="transmembrane region" description="Helical" evidence="1">
    <location>
        <begin position="58"/>
        <end position="81"/>
    </location>
</feature>
<accession>A0A7C1JIG9</accession>
<evidence type="ECO:0000313" key="2">
    <source>
        <dbReference type="EMBL" id="HDX32261.1"/>
    </source>
</evidence>
<comment type="caution">
    <text evidence="2">The sequence shown here is derived from an EMBL/GenBank/DDBJ whole genome shotgun (WGS) entry which is preliminary data.</text>
</comment>
<protein>
    <recommendedName>
        <fullName evidence="3">NERD domain-containing protein</fullName>
    </recommendedName>
</protein>
<proteinExistence type="predicted"/>
<dbReference type="AlphaFoldDB" id="A0A7C1JIG9"/>
<dbReference type="EMBL" id="DSMG01000120">
    <property type="protein sequence ID" value="HDX32261.1"/>
    <property type="molecule type" value="Genomic_DNA"/>
</dbReference>